<feature type="compositionally biased region" description="Polar residues" evidence="2">
    <location>
        <begin position="296"/>
        <end position="305"/>
    </location>
</feature>
<keyword evidence="3" id="KW-0472">Membrane</keyword>
<feature type="region of interest" description="Disordered" evidence="2">
    <location>
        <begin position="369"/>
        <end position="440"/>
    </location>
</feature>
<dbReference type="OrthoDB" id="10055523at2759"/>
<feature type="region of interest" description="Disordered" evidence="2">
    <location>
        <begin position="260"/>
        <end position="284"/>
    </location>
</feature>
<dbReference type="Proteomes" id="UP000265020">
    <property type="component" value="Unassembled WGS sequence"/>
</dbReference>
<evidence type="ECO:0000256" key="2">
    <source>
        <dbReference type="SAM" id="MobiDB-lite"/>
    </source>
</evidence>
<feature type="region of interest" description="Disordered" evidence="2">
    <location>
        <begin position="658"/>
        <end position="693"/>
    </location>
</feature>
<accession>A0A3Q2E901</accession>
<dbReference type="GeneTree" id="ENSGT01100000263598"/>
<dbReference type="PROSITE" id="PS50026">
    <property type="entry name" value="EGF_3"/>
    <property type="match status" value="1"/>
</dbReference>
<dbReference type="Ensembl" id="ENSCVAT00000020912.1">
    <property type="protein sequence ID" value="ENSCVAP00000028672.1"/>
    <property type="gene ID" value="ENSCVAG00000015870.1"/>
</dbReference>
<feature type="compositionally biased region" description="Basic and acidic residues" evidence="2">
    <location>
        <begin position="306"/>
        <end position="316"/>
    </location>
</feature>
<feature type="compositionally biased region" description="Polar residues" evidence="2">
    <location>
        <begin position="537"/>
        <end position="548"/>
    </location>
</feature>
<protein>
    <submittedName>
        <fullName evidence="6">Uncharacterized LOC107096516</fullName>
    </submittedName>
</protein>
<evidence type="ECO:0000259" key="5">
    <source>
        <dbReference type="PROSITE" id="PS50026"/>
    </source>
</evidence>
<organism evidence="6 7">
    <name type="scientific">Cyprinodon variegatus</name>
    <name type="common">Sheepshead minnow</name>
    <dbReference type="NCBI Taxonomy" id="28743"/>
    <lineage>
        <taxon>Eukaryota</taxon>
        <taxon>Metazoa</taxon>
        <taxon>Chordata</taxon>
        <taxon>Craniata</taxon>
        <taxon>Vertebrata</taxon>
        <taxon>Euteleostomi</taxon>
        <taxon>Actinopterygii</taxon>
        <taxon>Neopterygii</taxon>
        <taxon>Teleostei</taxon>
        <taxon>Neoteleostei</taxon>
        <taxon>Acanthomorphata</taxon>
        <taxon>Ovalentaria</taxon>
        <taxon>Atherinomorphae</taxon>
        <taxon>Cyprinodontiformes</taxon>
        <taxon>Cyprinodontidae</taxon>
        <taxon>Cyprinodon</taxon>
    </lineage>
</organism>
<feature type="compositionally biased region" description="Low complexity" evidence="2">
    <location>
        <begin position="384"/>
        <end position="407"/>
    </location>
</feature>
<evidence type="ECO:0000256" key="3">
    <source>
        <dbReference type="SAM" id="Phobius"/>
    </source>
</evidence>
<feature type="compositionally biased region" description="Polar residues" evidence="2">
    <location>
        <begin position="676"/>
        <end position="693"/>
    </location>
</feature>
<dbReference type="KEGG" id="cvg:107096516"/>
<dbReference type="OMA" id="NIIDAHP"/>
<name>A0A3Q2E901_CYPVA</name>
<feature type="region of interest" description="Disordered" evidence="2">
    <location>
        <begin position="296"/>
        <end position="322"/>
    </location>
</feature>
<dbReference type="RefSeq" id="XP_015248681.1">
    <property type="nucleotide sequence ID" value="XM_015393195.1"/>
</dbReference>
<reference evidence="6" key="2">
    <citation type="submission" date="2025-09" db="UniProtKB">
        <authorList>
            <consortium name="Ensembl"/>
        </authorList>
    </citation>
    <scope>IDENTIFICATION</scope>
</reference>
<evidence type="ECO:0000256" key="4">
    <source>
        <dbReference type="SAM" id="SignalP"/>
    </source>
</evidence>
<feature type="compositionally biased region" description="Polar residues" evidence="2">
    <location>
        <begin position="187"/>
        <end position="200"/>
    </location>
</feature>
<evidence type="ECO:0000313" key="6">
    <source>
        <dbReference type="Ensembl" id="ENSCVAP00000028672.1"/>
    </source>
</evidence>
<feature type="compositionally biased region" description="Polar residues" evidence="2">
    <location>
        <begin position="557"/>
        <end position="568"/>
    </location>
</feature>
<keyword evidence="1" id="KW-0245">EGF-like domain</keyword>
<keyword evidence="3" id="KW-0812">Transmembrane</keyword>
<comment type="caution">
    <text evidence="1">Lacks conserved residue(s) required for the propagation of feature annotation.</text>
</comment>
<evidence type="ECO:0000256" key="1">
    <source>
        <dbReference type="PROSITE-ProRule" id="PRU00076"/>
    </source>
</evidence>
<dbReference type="GeneID" id="107096516"/>
<proteinExistence type="predicted"/>
<sequence length="1088" mass="119138">MQLHVYLLLFIFTTDKTLASLNQHCGGNVTLDHEPVGHINLSLPDFFNHTNVLSSINKQPWESLPLSNCTLMLVIPLGRTVLLKLEWMDRNSSISVRCGGQDQIFQIHRETVLLSDCDKNKAFLSWTGPGISSNSIQLVYYVQENEKNSTAGGLAYKQDGNPTGWNEKGATFAQEMVRGTEEGRIGVSQSFGPHSESTSPQDEKLVQPTSSQWGHPVSGRTDRETLPLPEEEQNNGADTSGAAHLTDDPMTAITRPYFQPTVSADTKSQTENRTGVTQGQTETSWTAEKVSLSITTDLQSSTSTKTEGRITEKDESTAQANQSVSIFSMSNSSFSGVLTWSNTSVDPHGGAVDQSFEDKQARSRRFYSTPTIPISEHLKPSLKPPNSTHPTLPSHSSPPDSGSAPSPTTYVVEISTSLGTEENASPQQHTAQSDSSLPEVYTKRPALKPSNRLKNTDAFYTAAPSTQSQKNSTQNTEASLHSLHSSSILTQTSGIETQTATEGMRRSGTAFYLTTNIIQRLFSKEGSLSTVRPDTIKAQTSTSPSSNREMPFIPVTESPNDSPSVSSTPPYVLPTQTRLPDDTHITLTSSVTESFTDMSSMDPKTTPKSSQNSLLLLKSSPTVSPNKHLITTPKTPLFPVKSESGDVKGTTFWQWSQSSTISHSPPGGQAPAFHPSQHNNFSGTSSALNPTASGSSTQSPVYYIVPNQPAIIRVESVELLLQIVLEDVHPASAAGLKEDVMAWLEIHMHRAPGFSKLLGVWSSGLAVQSLVVFKTSEALQWLNISEPNSLLEQTGLAQAVHHGKMFRSSRITNITVGGLQGDVCDWLLQCPSGYKCVTQTSTANYSCSSACHFDYCHHHGICTHHPGQLPVCRCLVGEDFWYMGKRCDMRMTRARLIGVCLAILLIIVMAIGLLACLAVRHYRTILIQAKVDQTRSSYRKFNHFDELSGRFWLRSWAGSADSLDNPAFMRSDELLHLRALDRPCCYHDDTLSLPSTCPSHGTRINTIYPHSSQYGWRGSGMSMGDGVLDSGKASDLSVCSWPVEPIHWTPFPLLQQLASHRTPTVRVTRPRSYCEGMELVDMGKSWTA</sequence>
<keyword evidence="4" id="KW-0732">Signal</keyword>
<reference evidence="6" key="1">
    <citation type="submission" date="2025-08" db="UniProtKB">
        <authorList>
            <consortium name="Ensembl"/>
        </authorList>
    </citation>
    <scope>IDENTIFICATION</scope>
</reference>
<feature type="transmembrane region" description="Helical" evidence="3">
    <location>
        <begin position="896"/>
        <end position="919"/>
    </location>
</feature>
<feature type="region of interest" description="Disordered" evidence="2">
    <location>
        <begin position="537"/>
        <end position="568"/>
    </location>
</feature>
<feature type="signal peptide" evidence="4">
    <location>
        <begin position="1"/>
        <end position="19"/>
    </location>
</feature>
<feature type="region of interest" description="Disordered" evidence="2">
    <location>
        <begin position="185"/>
        <end position="247"/>
    </location>
</feature>
<dbReference type="InterPro" id="IPR000742">
    <property type="entry name" value="EGF"/>
</dbReference>
<keyword evidence="7" id="KW-1185">Reference proteome</keyword>
<feature type="compositionally biased region" description="Polar residues" evidence="2">
    <location>
        <begin position="414"/>
        <end position="436"/>
    </location>
</feature>
<feature type="domain" description="EGF-like" evidence="5">
    <location>
        <begin position="848"/>
        <end position="888"/>
    </location>
</feature>
<evidence type="ECO:0000313" key="7">
    <source>
        <dbReference type="Proteomes" id="UP000265020"/>
    </source>
</evidence>
<keyword evidence="3" id="KW-1133">Transmembrane helix</keyword>
<feature type="chain" id="PRO_5018600608" evidence="4">
    <location>
        <begin position="20"/>
        <end position="1088"/>
    </location>
</feature>
<dbReference type="AlphaFoldDB" id="A0A3Q2E901"/>